<dbReference type="GeneID" id="92740676"/>
<reference evidence="2" key="1">
    <citation type="submission" date="2023-08" db="EMBL/GenBank/DDBJ databases">
        <title>Complete Genome Sequences of butyrate producing Anaerostipes hadrus strains BA1 and GIF7 isolated from the terminal ileum of a healthy lean male.</title>
        <authorList>
            <person name="Low A."/>
            <person name="Sheludchenko M."/>
            <person name="Cheng H.E."/>
            <person name="Koh X.Q."/>
            <person name="Lee J."/>
        </authorList>
    </citation>
    <scope>NUCLEOTIDE SEQUENCE</scope>
    <source>
        <strain evidence="2">BA1</strain>
    </source>
</reference>
<evidence type="ECO:0000313" key="3">
    <source>
        <dbReference type="Proteomes" id="UP001243496"/>
    </source>
</evidence>
<evidence type="ECO:0000259" key="1">
    <source>
        <dbReference type="PROSITE" id="PS50943"/>
    </source>
</evidence>
<dbReference type="RefSeq" id="WP_306857844.1">
    <property type="nucleotide sequence ID" value="NZ_CP132968.1"/>
</dbReference>
<dbReference type="PROSITE" id="PS50943">
    <property type="entry name" value="HTH_CROC1"/>
    <property type="match status" value="1"/>
</dbReference>
<organism evidence="2 3">
    <name type="scientific">Anaerostipes hadrus</name>
    <dbReference type="NCBI Taxonomy" id="649756"/>
    <lineage>
        <taxon>Bacteria</taxon>
        <taxon>Bacillati</taxon>
        <taxon>Bacillota</taxon>
        <taxon>Clostridia</taxon>
        <taxon>Lachnospirales</taxon>
        <taxon>Lachnospiraceae</taxon>
        <taxon>Anaerostipes</taxon>
    </lineage>
</organism>
<feature type="domain" description="HTH cro/C1-type" evidence="1">
    <location>
        <begin position="7"/>
        <end position="61"/>
    </location>
</feature>
<dbReference type="GO" id="GO:0003677">
    <property type="term" value="F:DNA binding"/>
    <property type="evidence" value="ECO:0007669"/>
    <property type="project" value="InterPro"/>
</dbReference>
<dbReference type="CDD" id="cd00093">
    <property type="entry name" value="HTH_XRE"/>
    <property type="match status" value="1"/>
</dbReference>
<proteinExistence type="predicted"/>
<dbReference type="Proteomes" id="UP001243496">
    <property type="component" value="Chromosome"/>
</dbReference>
<dbReference type="Pfam" id="PF01381">
    <property type="entry name" value="HTH_3"/>
    <property type="match status" value="1"/>
</dbReference>
<gene>
    <name evidence="2" type="ORF">RBI15_04690</name>
</gene>
<evidence type="ECO:0000313" key="2">
    <source>
        <dbReference type="EMBL" id="WMD17394.1"/>
    </source>
</evidence>
<dbReference type="SMART" id="SM00530">
    <property type="entry name" value="HTH_XRE"/>
    <property type="match status" value="1"/>
</dbReference>
<dbReference type="AlphaFoldDB" id="A0AAQ3PUT0"/>
<dbReference type="Gene3D" id="1.10.260.40">
    <property type="entry name" value="lambda repressor-like DNA-binding domains"/>
    <property type="match status" value="1"/>
</dbReference>
<dbReference type="EMBL" id="CP132968">
    <property type="protein sequence ID" value="WMD17394.1"/>
    <property type="molecule type" value="Genomic_DNA"/>
</dbReference>
<name>A0AAQ3PUT0_ANAHA</name>
<dbReference type="InterPro" id="IPR001387">
    <property type="entry name" value="Cro/C1-type_HTH"/>
</dbReference>
<dbReference type="SUPFAM" id="SSF47413">
    <property type="entry name" value="lambda repressor-like DNA-binding domains"/>
    <property type="match status" value="1"/>
</dbReference>
<protein>
    <submittedName>
        <fullName evidence="2">Helix-turn-helix domain-containing protein</fullName>
    </submittedName>
</protein>
<sequence>MDIIDRLNLLQEQSGMNQKNLTSAIGLSSSAFTEWNRGKAKPGLKQLVKVSQYFNVSLDWIVFGDETPDNKLENVIKLDFSNPIEKVLIDKFRELPDSYQKNVLAYIDGIASTLPKTESDDTKKLSV</sequence>
<dbReference type="InterPro" id="IPR010982">
    <property type="entry name" value="Lambda_DNA-bd_dom_sf"/>
</dbReference>
<accession>A0AAQ3PUT0</accession>